<dbReference type="SMART" id="SM00369">
    <property type="entry name" value="LRR_TYP"/>
    <property type="match status" value="3"/>
</dbReference>
<dbReference type="Pfam" id="PF23598">
    <property type="entry name" value="LRR_14"/>
    <property type="match status" value="1"/>
</dbReference>
<dbReference type="Pfam" id="PF25019">
    <property type="entry name" value="LRR_R13L1-DRL21"/>
    <property type="match status" value="1"/>
</dbReference>
<feature type="domain" description="R13L1/DRL21-like LRR repeat region" evidence="11">
    <location>
        <begin position="716"/>
        <end position="842"/>
    </location>
</feature>
<evidence type="ECO:0000256" key="5">
    <source>
        <dbReference type="ARBA" id="ARBA00022840"/>
    </source>
</evidence>
<evidence type="ECO:0000313" key="12">
    <source>
        <dbReference type="EMBL" id="MED6138188.1"/>
    </source>
</evidence>
<dbReference type="PRINTS" id="PR00364">
    <property type="entry name" value="DISEASERSIST"/>
</dbReference>
<dbReference type="Pfam" id="PF00931">
    <property type="entry name" value="NB-ARC"/>
    <property type="match status" value="1"/>
</dbReference>
<dbReference type="InterPro" id="IPR032675">
    <property type="entry name" value="LRR_dom_sf"/>
</dbReference>
<dbReference type="InterPro" id="IPR042197">
    <property type="entry name" value="Apaf_helical"/>
</dbReference>
<evidence type="ECO:0000256" key="3">
    <source>
        <dbReference type="ARBA" id="ARBA00022741"/>
    </source>
</evidence>
<evidence type="ECO:0000256" key="2">
    <source>
        <dbReference type="ARBA" id="ARBA00022737"/>
    </source>
</evidence>
<proteinExistence type="predicted"/>
<dbReference type="InterPro" id="IPR002182">
    <property type="entry name" value="NB-ARC"/>
</dbReference>
<dbReference type="InterPro" id="IPR058922">
    <property type="entry name" value="WHD_DRP"/>
</dbReference>
<dbReference type="InterPro" id="IPR003591">
    <property type="entry name" value="Leu-rich_rpt_typical-subtyp"/>
</dbReference>
<keyword evidence="3" id="KW-0547">Nucleotide-binding</keyword>
<dbReference type="Gene3D" id="1.20.5.4130">
    <property type="match status" value="1"/>
</dbReference>
<evidence type="ECO:0000259" key="7">
    <source>
        <dbReference type="Pfam" id="PF00931"/>
    </source>
</evidence>
<dbReference type="Gene3D" id="3.80.10.10">
    <property type="entry name" value="Ribonuclease Inhibitor"/>
    <property type="match status" value="4"/>
</dbReference>
<gene>
    <name evidence="12" type="ORF">PIB30_071975</name>
</gene>
<keyword evidence="13" id="KW-1185">Reference proteome</keyword>
<dbReference type="Pfam" id="PF23559">
    <property type="entry name" value="WHD_DRP"/>
    <property type="match status" value="1"/>
</dbReference>
<evidence type="ECO:0008006" key="14">
    <source>
        <dbReference type="Google" id="ProtNLM"/>
    </source>
</evidence>
<dbReference type="InterPro" id="IPR055414">
    <property type="entry name" value="LRR_R13L4/SHOC2-like"/>
</dbReference>
<dbReference type="Gene3D" id="1.10.8.430">
    <property type="entry name" value="Helical domain of apoptotic protease-activating factors"/>
    <property type="match status" value="1"/>
</dbReference>
<protein>
    <recommendedName>
        <fullName evidence="14">Disease resistance RPP13-like protein 1</fullName>
    </recommendedName>
</protein>
<keyword evidence="5" id="KW-0067">ATP-binding</keyword>
<dbReference type="InterPro" id="IPR056789">
    <property type="entry name" value="LRR_R13L1-DRL21"/>
</dbReference>
<evidence type="ECO:0000256" key="1">
    <source>
        <dbReference type="ARBA" id="ARBA00022614"/>
    </source>
</evidence>
<dbReference type="EMBL" id="JASCZI010061257">
    <property type="protein sequence ID" value="MED6138188.1"/>
    <property type="molecule type" value="Genomic_DNA"/>
</dbReference>
<feature type="domain" description="Disease resistance N-terminal" evidence="8">
    <location>
        <begin position="38"/>
        <end position="97"/>
    </location>
</feature>
<dbReference type="InterPro" id="IPR027417">
    <property type="entry name" value="P-loop_NTPase"/>
</dbReference>
<name>A0ABU6SQY0_9FABA</name>
<dbReference type="SUPFAM" id="SSF52058">
    <property type="entry name" value="L domain-like"/>
    <property type="match status" value="2"/>
</dbReference>
<accession>A0ABU6SQY0</accession>
<comment type="caution">
    <text evidence="12">The sequence shown here is derived from an EMBL/GenBank/DDBJ whole genome shotgun (WGS) entry which is preliminary data.</text>
</comment>
<reference evidence="12 13" key="1">
    <citation type="journal article" date="2023" name="Plants (Basel)">
        <title>Bridging the Gap: Combining Genomics and Transcriptomics Approaches to Understand Stylosanthes scabra, an Orphan Legume from the Brazilian Caatinga.</title>
        <authorList>
            <person name="Ferreira-Neto J.R.C."/>
            <person name="da Silva M.D."/>
            <person name="Binneck E."/>
            <person name="de Melo N.F."/>
            <person name="da Silva R.H."/>
            <person name="de Melo A.L.T.M."/>
            <person name="Pandolfi V."/>
            <person name="Bustamante F.O."/>
            <person name="Brasileiro-Vidal A.C."/>
            <person name="Benko-Iseppon A.M."/>
        </authorList>
    </citation>
    <scope>NUCLEOTIDE SEQUENCE [LARGE SCALE GENOMIC DNA]</scope>
    <source>
        <tissue evidence="12">Leaves</tissue>
    </source>
</reference>
<evidence type="ECO:0000256" key="4">
    <source>
        <dbReference type="ARBA" id="ARBA00022821"/>
    </source>
</evidence>
<dbReference type="Gene3D" id="3.40.50.300">
    <property type="entry name" value="P-loop containing nucleotide triphosphate hydrolases"/>
    <property type="match status" value="1"/>
</dbReference>
<feature type="domain" description="Disease resistance protein winged helix" evidence="9">
    <location>
        <begin position="416"/>
        <end position="485"/>
    </location>
</feature>
<feature type="coiled-coil region" evidence="6">
    <location>
        <begin position="111"/>
        <end position="138"/>
    </location>
</feature>
<dbReference type="Gene3D" id="1.10.10.10">
    <property type="entry name" value="Winged helix-like DNA-binding domain superfamily/Winged helix DNA-binding domain"/>
    <property type="match status" value="1"/>
</dbReference>
<feature type="domain" description="NB-ARC" evidence="7">
    <location>
        <begin position="165"/>
        <end position="329"/>
    </location>
</feature>
<evidence type="ECO:0000259" key="11">
    <source>
        <dbReference type="Pfam" id="PF25019"/>
    </source>
</evidence>
<organism evidence="12 13">
    <name type="scientific">Stylosanthes scabra</name>
    <dbReference type="NCBI Taxonomy" id="79078"/>
    <lineage>
        <taxon>Eukaryota</taxon>
        <taxon>Viridiplantae</taxon>
        <taxon>Streptophyta</taxon>
        <taxon>Embryophyta</taxon>
        <taxon>Tracheophyta</taxon>
        <taxon>Spermatophyta</taxon>
        <taxon>Magnoliopsida</taxon>
        <taxon>eudicotyledons</taxon>
        <taxon>Gunneridae</taxon>
        <taxon>Pentapetalae</taxon>
        <taxon>rosids</taxon>
        <taxon>fabids</taxon>
        <taxon>Fabales</taxon>
        <taxon>Fabaceae</taxon>
        <taxon>Papilionoideae</taxon>
        <taxon>50 kb inversion clade</taxon>
        <taxon>dalbergioids sensu lato</taxon>
        <taxon>Dalbergieae</taxon>
        <taxon>Pterocarpus clade</taxon>
        <taxon>Stylosanthes</taxon>
    </lineage>
</organism>
<evidence type="ECO:0000259" key="8">
    <source>
        <dbReference type="Pfam" id="PF18052"/>
    </source>
</evidence>
<keyword evidence="4" id="KW-0611">Plant defense</keyword>
<sequence length="1283" mass="146455">MAEALVVGALVSGSISLVLNRLISPEFVNSAMSKNLDPNLVERLRNALLATDALVADAEQKQFGNNHVREWLDSLRDALYTADDLLDRVQIKAQLRNKVRIRLPLRLNLSVRKMVTKIEEVVKRIEDLQKLKDSLSLKETPMGNSWRNPTTSLVKGNVYGRDGDQQALMKMLNDNNDHKLSVISIVGMGGVGKTTLAQWLYNNEDLMKGFDLKAWICVSENFDVVETTKNVIKGINAGLCNLDGFDLLQQDLKGQLSGKKFFIVLDDVWSDDVDAWNSFITPFKHGRNGSTVLLTTRKKNVGPSIQNYNSYPLEVLSDDYCWSIFSNNASFPESNGSSELEGIGRKIVQRCDGLPLAAETLGRLLRTKHDVREWNKILSSDIWEFPITDSKIVPALLISYYHLPAYLKRCFVYSSLYAKDHEFDKNELILLWMAEDLLRPPKRGETLEEVGCECFDDLASRLFFKQVKNDDEKYFLMHDLMHDLATFLAGKFYCRLSELGEKEDMRILTRHLSCDHPISKKTYSSSKIEYLRTFLNTNYGHFWIKKGSPTITCDMLSKHKFLRVLSFHDFSISPDSITKLIHLRYLDLSWSKFEVLPESLCNLYNLQTLKLRRCCSLTMLPSRLGELIHLHYLDISESAIKTLPESLCKLSYLQTLKLEYCSELTMLPNGMHNLVNLRHLDIRHTPLKEMPKGMGKLKQLHILSYYIIGKKEDNGIQELGGLLNLHGSFVIKKLENVVDVKQARSARIIDKKYIDKLSMEWCSGDDMVSDRQIESDVLESLQPHIGLKELRIKGYKGIIFPDWFGQYSYNNMTFVSLVSCKNSCTLPSLGQLPSLKSLWIQGFSQLKCIGDEFYRNEDDHTLYNAPFPSLESLIFHDMPCWEEWCLPDSEAFPQLKMLQVKNCPMLKGDMVNHVLMKILSSSSDVSKIRNLYMEKYQESANCTDMSLYGDSLSLRGYEWLVEYTFMATIIHCLTSLQEIIIVGFWSVVLFPANCLPKSLQKLEIKNCSQLEFPEEQQDQKYDLVELQIHSSCDSLASFSLDAFPNLKNLEIKSCENLESISMSEPRHTSLQRLTIRGCPELVSLTEEGLAAPNLIHLHVNFCDKLEALPRKMDTLVPNLQSLHIDGCGGICRFPEGGLPSNLKKLSMRGSEGQLRGLSSMGKLEALTHLVIDGWDCERVKSFPEVGSLPHLPSLTTLEISWFPNLETLECNELLRLTSLRQLHIQCCRKLENMEGEKLPSSLLLLEIKGCPLLQKGYKNKHQQNIWPKIEHIPTIKVNCRQIF</sequence>
<dbReference type="Proteomes" id="UP001341840">
    <property type="component" value="Unassembled WGS sequence"/>
</dbReference>
<dbReference type="InterPro" id="IPR036388">
    <property type="entry name" value="WH-like_DNA-bd_sf"/>
</dbReference>
<dbReference type="InterPro" id="IPR041118">
    <property type="entry name" value="Rx_N"/>
</dbReference>
<evidence type="ECO:0000259" key="9">
    <source>
        <dbReference type="Pfam" id="PF23559"/>
    </source>
</evidence>
<keyword evidence="1" id="KW-0433">Leucine-rich repeat</keyword>
<keyword evidence="6" id="KW-0175">Coiled coil</keyword>
<evidence type="ECO:0000259" key="10">
    <source>
        <dbReference type="Pfam" id="PF23598"/>
    </source>
</evidence>
<feature type="domain" description="Disease resistance R13L4/SHOC-2-like LRR" evidence="10">
    <location>
        <begin position="555"/>
        <end position="627"/>
    </location>
</feature>
<dbReference type="Pfam" id="PF18052">
    <property type="entry name" value="Rx_N"/>
    <property type="match status" value="1"/>
</dbReference>
<dbReference type="SUPFAM" id="SSF52540">
    <property type="entry name" value="P-loop containing nucleoside triphosphate hydrolases"/>
    <property type="match status" value="1"/>
</dbReference>
<evidence type="ECO:0000256" key="6">
    <source>
        <dbReference type="SAM" id="Coils"/>
    </source>
</evidence>
<keyword evidence="2" id="KW-0677">Repeat</keyword>
<dbReference type="PANTHER" id="PTHR36766">
    <property type="entry name" value="PLANT BROAD-SPECTRUM MILDEW RESISTANCE PROTEIN RPW8"/>
    <property type="match status" value="1"/>
</dbReference>
<dbReference type="PANTHER" id="PTHR36766:SF51">
    <property type="entry name" value="DISEASE RESISTANCE RPP13-LIKE PROTEIN 1"/>
    <property type="match status" value="1"/>
</dbReference>
<evidence type="ECO:0000313" key="13">
    <source>
        <dbReference type="Proteomes" id="UP001341840"/>
    </source>
</evidence>